<feature type="non-terminal residue" evidence="1">
    <location>
        <position position="135"/>
    </location>
</feature>
<sequence length="135" mass="15501">MINKKKGCLVLNIISLFFMIGLLIFPMSVQAYNNLIINLESPKESELFNGNDLNLIGTVDSKERLKLIEIYLNNEKIGQAKTETSVNKDSSYLTNFEYKKDMSNIKNGEYLLKIVAIDENDNKEEKSLKIYVKNQ</sequence>
<evidence type="ECO:0000313" key="1">
    <source>
        <dbReference type="EMBL" id="OSB13795.1"/>
    </source>
</evidence>
<accession>A0ABD6RRA4</accession>
<dbReference type="Gene3D" id="2.60.40.10">
    <property type="entry name" value="Immunoglobulins"/>
    <property type="match status" value="1"/>
</dbReference>
<organism evidence="1 2">
    <name type="scientific">Clostridium sporogenes</name>
    <dbReference type="NCBI Taxonomy" id="1509"/>
    <lineage>
        <taxon>Bacteria</taxon>
        <taxon>Bacillati</taxon>
        <taxon>Bacillota</taxon>
        <taxon>Clostridia</taxon>
        <taxon>Eubacteriales</taxon>
        <taxon>Clostridiaceae</taxon>
        <taxon>Clostridium</taxon>
    </lineage>
</organism>
<evidence type="ECO:0000313" key="2">
    <source>
        <dbReference type="Proteomes" id="UP000193911"/>
    </source>
</evidence>
<dbReference type="Proteomes" id="UP000193911">
    <property type="component" value="Unassembled WGS sequence"/>
</dbReference>
<dbReference type="InterPro" id="IPR013783">
    <property type="entry name" value="Ig-like_fold"/>
</dbReference>
<name>A0ABD6RRA4_CLOSG</name>
<reference evidence="1 2" key="1">
    <citation type="submission" date="2017-02" db="EMBL/GenBank/DDBJ databases">
        <title>Differentiating clades of botulinum-neurotoxin-producing Clostridia with a simple, multiplex PCR assay.</title>
        <authorList>
            <person name="Williamson C.H.D."/>
            <person name="Vazquez A."/>
            <person name="Hill K."/>
            <person name="Smith T.J."/>
            <person name="Nottingham R."/>
            <person name="Stone N.E."/>
            <person name="Sobek C.J."/>
            <person name="Cocking J.H."/>
            <person name="Fernandez R.A."/>
            <person name="Caballero P.A."/>
            <person name="Leiser O.P."/>
            <person name="Keim P."/>
            <person name="Sahl J.W."/>
        </authorList>
    </citation>
    <scope>NUCLEOTIDE SEQUENCE [LARGE SCALE GENOMIC DNA]</scope>
    <source>
        <strain evidence="1 2">CLS_DGF_0088_06</strain>
    </source>
</reference>
<gene>
    <name evidence="1" type="ORF">B2H94_19500</name>
</gene>
<dbReference type="EMBL" id="MWJJ01000016">
    <property type="protein sequence ID" value="OSB13795.1"/>
    <property type="molecule type" value="Genomic_DNA"/>
</dbReference>
<protein>
    <submittedName>
        <fullName evidence="1">Uncharacterized protein</fullName>
    </submittedName>
</protein>
<dbReference type="AlphaFoldDB" id="A0ABD6RRA4"/>
<proteinExistence type="predicted"/>
<comment type="caution">
    <text evidence="1">The sequence shown here is derived from an EMBL/GenBank/DDBJ whole genome shotgun (WGS) entry which is preliminary data.</text>
</comment>